<evidence type="ECO:0000256" key="1">
    <source>
        <dbReference type="SAM" id="SignalP"/>
    </source>
</evidence>
<dbReference type="Proteomes" id="UP000218244">
    <property type="component" value="Chromosome"/>
</dbReference>
<name>A0A160PPA1_9CORY</name>
<evidence type="ECO:0000313" key="3">
    <source>
        <dbReference type="Proteomes" id="UP000218244"/>
    </source>
</evidence>
<organism evidence="2 3">
    <name type="scientific">Corynebacterium suranareeae</name>
    <dbReference type="NCBI Taxonomy" id="2506452"/>
    <lineage>
        <taxon>Bacteria</taxon>
        <taxon>Bacillati</taxon>
        <taxon>Actinomycetota</taxon>
        <taxon>Actinomycetes</taxon>
        <taxon>Mycobacteriales</taxon>
        <taxon>Corynebacteriaceae</taxon>
        <taxon>Corynebacterium</taxon>
    </lineage>
</organism>
<dbReference type="RefSeq" id="WP_231910839.1">
    <property type="nucleotide sequence ID" value="NZ_AP017369.1"/>
</dbReference>
<keyword evidence="1" id="KW-0732">Signal</keyword>
<accession>A0A160PPA1</accession>
<proteinExistence type="predicted"/>
<feature type="chain" id="PRO_5007818785" description="Secreted protein" evidence="1">
    <location>
        <begin position="29"/>
        <end position="169"/>
    </location>
</feature>
<dbReference type="KEGG" id="csur:N24_0471"/>
<reference evidence="2 3" key="1">
    <citation type="submission" date="2016-02" db="EMBL/GenBank/DDBJ databases">
        <title>Corynebacterium glutamicum N24 whole genome sequencing project.</title>
        <authorList>
            <person name="Matsutani M."/>
            <person name="Nangtapong N."/>
            <person name="Yakushi T."/>
            <person name="Matsushita K."/>
        </authorList>
    </citation>
    <scope>NUCLEOTIDE SEQUENCE [LARGE SCALE GENOMIC DNA]</scope>
    <source>
        <strain evidence="2 3">N24</strain>
    </source>
</reference>
<evidence type="ECO:0000313" key="2">
    <source>
        <dbReference type="EMBL" id="BAU94733.1"/>
    </source>
</evidence>
<protein>
    <recommendedName>
        <fullName evidence="4">Secreted protein</fullName>
    </recommendedName>
</protein>
<gene>
    <name evidence="2" type="ORF">N24_0471</name>
</gene>
<dbReference type="AlphaFoldDB" id="A0A160PPA1"/>
<keyword evidence="3" id="KW-1185">Reference proteome</keyword>
<feature type="signal peptide" evidence="1">
    <location>
        <begin position="1"/>
        <end position="28"/>
    </location>
</feature>
<sequence>MHTFKRATTVAALAFASLLTLGSGISNAQSSFVSGSSSFGNIGGNFGGTDSATETKDPKAVSFKNELEKFHTTTGLVKSSEAEEVAADYYHRALNNELPLLEDRFFTDYFDSTYVVLAVIPSEEIDREIQITQQMTAGLDPENPTESGEVGVLVEKSDGQYYMVTVYLG</sequence>
<evidence type="ECO:0008006" key="4">
    <source>
        <dbReference type="Google" id="ProtNLM"/>
    </source>
</evidence>
<dbReference type="EMBL" id="AP017369">
    <property type="protein sequence ID" value="BAU94733.1"/>
    <property type="molecule type" value="Genomic_DNA"/>
</dbReference>